<sequence>MGRDDNDSSPQMGTALVHSMLEQRQDQAAGGRLVVNGGQPCRACPLADCEGLRQPPPDVRDWIAAFRHGDMRFARGEQVYAQATRPRFLYTVLSGVLMRSRLLEDGRRQIINFMFPGDFIGLQAALDAEMGHAVEAMTNVTLCTFVRERFFDLVAQQPRLSFDLTWLAAHEEAALEEHLVSLGQRNARERMAALAVFLVQRGIDTGIAPDGVLTLTVTQGQIAEMLGLSLVHTNRTLQALRRIGLVDWTLTSIRIPDIAAARAFAKIDGSVFSSRPYI</sequence>
<dbReference type="Gene3D" id="1.10.10.10">
    <property type="entry name" value="Winged helix-like DNA-binding domain superfamily/Winged helix DNA-binding domain"/>
    <property type="match status" value="1"/>
</dbReference>
<dbReference type="RefSeq" id="WP_144907797.1">
    <property type="nucleotide sequence ID" value="NZ_JACHOA010000002.1"/>
</dbReference>
<evidence type="ECO:0000256" key="2">
    <source>
        <dbReference type="ARBA" id="ARBA00023125"/>
    </source>
</evidence>
<dbReference type="OrthoDB" id="6155297at2"/>
<dbReference type="Gene3D" id="2.60.120.10">
    <property type="entry name" value="Jelly Rolls"/>
    <property type="match status" value="1"/>
</dbReference>
<name>A0A7W7ET14_9SPHN</name>
<gene>
    <name evidence="5" type="ORF">GGR37_001041</name>
</gene>
<dbReference type="Proteomes" id="UP000538566">
    <property type="component" value="Unassembled WGS sequence"/>
</dbReference>
<reference evidence="5 6" key="1">
    <citation type="submission" date="2020-08" db="EMBL/GenBank/DDBJ databases">
        <title>Genomic Encyclopedia of Type Strains, Phase IV (KMG-IV): sequencing the most valuable type-strain genomes for metagenomic binning, comparative biology and taxonomic classification.</title>
        <authorList>
            <person name="Goeker M."/>
        </authorList>
    </citation>
    <scope>NUCLEOTIDE SEQUENCE [LARGE SCALE GENOMIC DNA]</scope>
    <source>
        <strain evidence="5 6">DSM 17507</strain>
    </source>
</reference>
<dbReference type="InterPro" id="IPR036390">
    <property type="entry name" value="WH_DNA-bd_sf"/>
</dbReference>
<keyword evidence="1" id="KW-0805">Transcription regulation</keyword>
<keyword evidence="2" id="KW-0238">DNA-binding</keyword>
<dbReference type="GO" id="GO:0003677">
    <property type="term" value="F:DNA binding"/>
    <property type="evidence" value="ECO:0007669"/>
    <property type="project" value="UniProtKB-KW"/>
</dbReference>
<dbReference type="AlphaFoldDB" id="A0A7W7ET14"/>
<protein>
    <submittedName>
        <fullName evidence="5">CRP-like cAMP-binding protein</fullName>
    </submittedName>
</protein>
<dbReference type="InterPro" id="IPR012318">
    <property type="entry name" value="HTH_CRP"/>
</dbReference>
<evidence type="ECO:0000313" key="6">
    <source>
        <dbReference type="Proteomes" id="UP000538566"/>
    </source>
</evidence>
<evidence type="ECO:0000256" key="1">
    <source>
        <dbReference type="ARBA" id="ARBA00023015"/>
    </source>
</evidence>
<organism evidence="5 6">
    <name type="scientific">Novosphingobium taihuense</name>
    <dbReference type="NCBI Taxonomy" id="260085"/>
    <lineage>
        <taxon>Bacteria</taxon>
        <taxon>Pseudomonadati</taxon>
        <taxon>Pseudomonadota</taxon>
        <taxon>Alphaproteobacteria</taxon>
        <taxon>Sphingomonadales</taxon>
        <taxon>Sphingomonadaceae</taxon>
        <taxon>Novosphingobium</taxon>
    </lineage>
</organism>
<proteinExistence type="predicted"/>
<evidence type="ECO:0000259" key="4">
    <source>
        <dbReference type="PROSITE" id="PS51063"/>
    </source>
</evidence>
<comment type="caution">
    <text evidence="5">The sequence shown here is derived from an EMBL/GenBank/DDBJ whole genome shotgun (WGS) entry which is preliminary data.</text>
</comment>
<dbReference type="EMBL" id="JACHOA010000002">
    <property type="protein sequence ID" value="MBB4612782.1"/>
    <property type="molecule type" value="Genomic_DNA"/>
</dbReference>
<evidence type="ECO:0000313" key="5">
    <source>
        <dbReference type="EMBL" id="MBB4612782.1"/>
    </source>
</evidence>
<dbReference type="Pfam" id="PF00027">
    <property type="entry name" value="cNMP_binding"/>
    <property type="match status" value="1"/>
</dbReference>
<dbReference type="GO" id="GO:0003700">
    <property type="term" value="F:DNA-binding transcription factor activity"/>
    <property type="evidence" value="ECO:0007669"/>
    <property type="project" value="TreeGrafter"/>
</dbReference>
<dbReference type="PROSITE" id="PS51063">
    <property type="entry name" value="HTH_CRP_2"/>
    <property type="match status" value="1"/>
</dbReference>
<dbReference type="InterPro" id="IPR014710">
    <property type="entry name" value="RmlC-like_jellyroll"/>
</dbReference>
<dbReference type="SUPFAM" id="SSF46785">
    <property type="entry name" value="Winged helix' DNA-binding domain"/>
    <property type="match status" value="1"/>
</dbReference>
<dbReference type="SUPFAM" id="SSF51206">
    <property type="entry name" value="cAMP-binding domain-like"/>
    <property type="match status" value="1"/>
</dbReference>
<dbReference type="PANTHER" id="PTHR24567">
    <property type="entry name" value="CRP FAMILY TRANSCRIPTIONAL REGULATORY PROTEIN"/>
    <property type="match status" value="1"/>
</dbReference>
<dbReference type="InterPro" id="IPR018490">
    <property type="entry name" value="cNMP-bd_dom_sf"/>
</dbReference>
<keyword evidence="3" id="KW-0804">Transcription</keyword>
<dbReference type="GO" id="GO:0005829">
    <property type="term" value="C:cytosol"/>
    <property type="evidence" value="ECO:0007669"/>
    <property type="project" value="TreeGrafter"/>
</dbReference>
<dbReference type="InterPro" id="IPR000595">
    <property type="entry name" value="cNMP-bd_dom"/>
</dbReference>
<dbReference type="CDD" id="cd00038">
    <property type="entry name" value="CAP_ED"/>
    <property type="match status" value="1"/>
</dbReference>
<keyword evidence="6" id="KW-1185">Reference proteome</keyword>
<dbReference type="PANTHER" id="PTHR24567:SF68">
    <property type="entry name" value="DNA-BINDING TRANSCRIPTIONAL DUAL REGULATOR CRP"/>
    <property type="match status" value="1"/>
</dbReference>
<dbReference type="Pfam" id="PF13545">
    <property type="entry name" value="HTH_Crp_2"/>
    <property type="match status" value="1"/>
</dbReference>
<dbReference type="InterPro" id="IPR050397">
    <property type="entry name" value="Env_Response_Regulators"/>
</dbReference>
<feature type="domain" description="HTH crp-type" evidence="4">
    <location>
        <begin position="185"/>
        <end position="259"/>
    </location>
</feature>
<dbReference type="InterPro" id="IPR036388">
    <property type="entry name" value="WH-like_DNA-bd_sf"/>
</dbReference>
<evidence type="ECO:0000256" key="3">
    <source>
        <dbReference type="ARBA" id="ARBA00023163"/>
    </source>
</evidence>
<accession>A0A7W7ET14</accession>